<keyword evidence="1" id="KW-0472">Membrane</keyword>
<dbReference type="RefSeq" id="WP_152576711.1">
    <property type="nucleotide sequence ID" value="NZ_JAATJI010000001.1"/>
</dbReference>
<accession>A0A7C9GNK0</accession>
<feature type="transmembrane region" description="Helical" evidence="1">
    <location>
        <begin position="5"/>
        <end position="26"/>
    </location>
</feature>
<sequence>MTAPLLAQIGMVLLVSALAVLLFSIYRSATGAPSAGLAGLGTVLLVMGIGLRKWARSGR</sequence>
<reference evidence="2 3" key="1">
    <citation type="submission" date="2019-09" db="EMBL/GenBank/DDBJ databases">
        <title>Polymorphobacter sp. isolated from a lake in China.</title>
        <authorList>
            <person name="Liu Z."/>
        </authorList>
    </citation>
    <scope>NUCLEOTIDE SEQUENCE [LARGE SCALE GENOMIC DNA]</scope>
    <source>
        <strain evidence="2 3">D40P</strain>
    </source>
</reference>
<keyword evidence="1" id="KW-0812">Transmembrane</keyword>
<comment type="caution">
    <text evidence="2">The sequence shown here is derived from an EMBL/GenBank/DDBJ whole genome shotgun (WGS) entry which is preliminary data.</text>
</comment>
<keyword evidence="3" id="KW-1185">Reference proteome</keyword>
<gene>
    <name evidence="2" type="ORF">F3168_03370</name>
</gene>
<organism evidence="2 3">
    <name type="scientific">Sandarakinorhabdus fusca</name>
    <dbReference type="NCBI Taxonomy" id="1439888"/>
    <lineage>
        <taxon>Bacteria</taxon>
        <taxon>Pseudomonadati</taxon>
        <taxon>Pseudomonadota</taxon>
        <taxon>Alphaproteobacteria</taxon>
        <taxon>Sphingomonadales</taxon>
        <taxon>Sphingosinicellaceae</taxon>
        <taxon>Sandarakinorhabdus</taxon>
    </lineage>
</organism>
<keyword evidence="1" id="KW-1133">Transmembrane helix</keyword>
<dbReference type="EMBL" id="WIOL01000001">
    <property type="protein sequence ID" value="MQT16296.1"/>
    <property type="molecule type" value="Genomic_DNA"/>
</dbReference>
<dbReference type="Proteomes" id="UP000481327">
    <property type="component" value="Unassembled WGS sequence"/>
</dbReference>
<evidence type="ECO:0000313" key="3">
    <source>
        <dbReference type="Proteomes" id="UP000481327"/>
    </source>
</evidence>
<protein>
    <submittedName>
        <fullName evidence="2">Uncharacterized protein</fullName>
    </submittedName>
</protein>
<name>A0A7C9GNK0_9SPHN</name>
<proteinExistence type="predicted"/>
<dbReference type="AlphaFoldDB" id="A0A7C9GNK0"/>
<evidence type="ECO:0000313" key="2">
    <source>
        <dbReference type="EMBL" id="MQT16296.1"/>
    </source>
</evidence>
<feature type="transmembrane region" description="Helical" evidence="1">
    <location>
        <begin position="32"/>
        <end position="51"/>
    </location>
</feature>
<evidence type="ECO:0000256" key="1">
    <source>
        <dbReference type="SAM" id="Phobius"/>
    </source>
</evidence>